<reference evidence="2 3" key="1">
    <citation type="submission" date="2021-01" db="EMBL/GenBank/DDBJ databases">
        <title>Actinoplanes sp. nov. LDG1-06 isolated from lichen.</title>
        <authorList>
            <person name="Saeng-In P."/>
            <person name="Phongsopitanun W."/>
            <person name="Kanchanasin P."/>
            <person name="Yuki M."/>
            <person name="Kudo T."/>
            <person name="Ohkuma M."/>
            <person name="Tanasupawat S."/>
        </authorList>
    </citation>
    <scope>NUCLEOTIDE SEQUENCE [LARGE SCALE GENOMIC DNA]</scope>
    <source>
        <strain evidence="2 3">LDG1-06</strain>
    </source>
</reference>
<name>A0ABS2AD46_9ACTN</name>
<comment type="caution">
    <text evidence="2">The sequence shown here is derived from an EMBL/GenBank/DDBJ whole genome shotgun (WGS) entry which is preliminary data.</text>
</comment>
<proteinExistence type="predicted"/>
<dbReference type="Proteomes" id="UP000632138">
    <property type="component" value="Unassembled WGS sequence"/>
</dbReference>
<evidence type="ECO:0000313" key="2">
    <source>
        <dbReference type="EMBL" id="MBM2617752.1"/>
    </source>
</evidence>
<organism evidence="2 3">
    <name type="scientific">Paractinoplanes ovalisporus</name>
    <dbReference type="NCBI Taxonomy" id="2810368"/>
    <lineage>
        <taxon>Bacteria</taxon>
        <taxon>Bacillati</taxon>
        <taxon>Actinomycetota</taxon>
        <taxon>Actinomycetes</taxon>
        <taxon>Micromonosporales</taxon>
        <taxon>Micromonosporaceae</taxon>
        <taxon>Paractinoplanes</taxon>
    </lineage>
</organism>
<keyword evidence="1" id="KW-1133">Transmembrane helix</keyword>
<dbReference type="EMBL" id="JAENHP010000005">
    <property type="protein sequence ID" value="MBM2617752.1"/>
    <property type="molecule type" value="Genomic_DNA"/>
</dbReference>
<keyword evidence="1" id="KW-0472">Membrane</keyword>
<feature type="transmembrane region" description="Helical" evidence="1">
    <location>
        <begin position="56"/>
        <end position="81"/>
    </location>
</feature>
<accession>A0ABS2AD46</accession>
<evidence type="ECO:0000313" key="3">
    <source>
        <dbReference type="Proteomes" id="UP000632138"/>
    </source>
</evidence>
<sequence length="89" mass="9419">MRLVHGLGQALAVWVAVLLVVLLVPRLAVLWVSLGIGLVSVILLGQWHRRRSRPDAAVGAFAGAVLWPVLIGAALIAINIVSSSMSAYE</sequence>
<protein>
    <submittedName>
        <fullName evidence="2">Uncharacterized protein</fullName>
    </submittedName>
</protein>
<keyword evidence="3" id="KW-1185">Reference proteome</keyword>
<evidence type="ECO:0000256" key="1">
    <source>
        <dbReference type="SAM" id="Phobius"/>
    </source>
</evidence>
<keyword evidence="1" id="KW-0812">Transmembrane</keyword>
<dbReference type="RefSeq" id="WP_203377754.1">
    <property type="nucleotide sequence ID" value="NZ_JAENHP010000005.1"/>
</dbReference>
<feature type="transmembrane region" description="Helical" evidence="1">
    <location>
        <begin position="12"/>
        <end position="44"/>
    </location>
</feature>
<gene>
    <name evidence="2" type="ORF">JIG36_19530</name>
</gene>